<keyword evidence="6" id="KW-0694">RNA-binding</keyword>
<dbReference type="RefSeq" id="WP_166190607.1">
    <property type="nucleotide sequence ID" value="NZ_CP049811.1"/>
</dbReference>
<evidence type="ECO:0000259" key="8">
    <source>
        <dbReference type="SMART" id="SM00849"/>
    </source>
</evidence>
<evidence type="ECO:0000256" key="6">
    <source>
        <dbReference type="ARBA" id="ARBA00022884"/>
    </source>
</evidence>
<dbReference type="SUPFAM" id="SSF56281">
    <property type="entry name" value="Metallo-hydrolase/oxidoreductase"/>
    <property type="match status" value="1"/>
</dbReference>
<reference evidence="9 10" key="1">
    <citation type="submission" date="2020-03" db="EMBL/GenBank/DDBJ databases">
        <title>Complete genome sequence of Monaibacterium sp. ALG8 with diverse plasmids.</title>
        <authorList>
            <person name="Sun C."/>
        </authorList>
    </citation>
    <scope>NUCLEOTIDE SEQUENCE [LARGE SCALE GENOMIC DNA]</scope>
    <source>
        <strain evidence="9 10">ALG8</strain>
    </source>
</reference>
<keyword evidence="2" id="KW-0479">Metal-binding</keyword>
<dbReference type="GO" id="GO:0004527">
    <property type="term" value="F:exonuclease activity"/>
    <property type="evidence" value="ECO:0007669"/>
    <property type="project" value="UniProtKB-KW"/>
</dbReference>
<dbReference type="SMART" id="SM00849">
    <property type="entry name" value="Lactamase_B"/>
    <property type="match status" value="1"/>
</dbReference>
<sequence>MSKNDSLVYVALGGAGEIGMNMYLYGYGPERKRRWIMVDAGVAFPDMDSSPGVDLITADPEFITSKAHALDAIFITHAHEDHVGAIGRLWPQLKAPVYAREFTAEIARGKMEEAGVNPDEIRTVGPWPEVVEAGPFKVGFLPISHSVPESSALVIDSPAGRVIHTGDFKVDANPQVGEPFSPEAIMDVSKDGVLALVCDSTNVFSKSPGRSESELVGPITELLRSQPGMVVATTFASNVARLRTLALAGKAADRSIVVIGRAMHKMIATARKVGLLTDFPDIVDVNDAANLPAENVMVLASGSQGERRAASAQLARGGYGKLSMKDGDTFLFSSKVIPGNEIGVAYIENQFAMQGVDVIGDEGGLYHVSGHANRPDLETMHNLVKPQFLIPMHGEYRHLREHAKLGAAGGYSPVVAPNGALVELTGNEPKIVEMIETGRRYVDGTVMYGAMDGIVRDRLRMAMRGMLVVNIVFDENSDLVGDAWVEAKGLFTSVNGKEAALQAELEKGITQELERAKKKLRSDDEAVEKLVTQAASNRTNRMIGKKPEVIVMINRLED</sequence>
<dbReference type="InterPro" id="IPR042173">
    <property type="entry name" value="RNase_J_2"/>
</dbReference>
<dbReference type="Proteomes" id="UP000500791">
    <property type="component" value="Chromosome"/>
</dbReference>
<dbReference type="InterPro" id="IPR036866">
    <property type="entry name" value="RibonucZ/Hydroxyglut_hydro"/>
</dbReference>
<feature type="transmembrane region" description="Helical" evidence="7">
    <location>
        <begin position="6"/>
        <end position="27"/>
    </location>
</feature>
<dbReference type="InterPro" id="IPR011108">
    <property type="entry name" value="RMMBL"/>
</dbReference>
<dbReference type="InterPro" id="IPR041636">
    <property type="entry name" value="RNase_J_C"/>
</dbReference>
<organism evidence="9 10">
    <name type="scientific">Pontivivens nitratireducens</name>
    <dbReference type="NCBI Taxonomy" id="2758038"/>
    <lineage>
        <taxon>Bacteria</taxon>
        <taxon>Pseudomonadati</taxon>
        <taxon>Pseudomonadota</taxon>
        <taxon>Alphaproteobacteria</taxon>
        <taxon>Rhodobacterales</taxon>
        <taxon>Paracoccaceae</taxon>
        <taxon>Pontivivens</taxon>
    </lineage>
</organism>
<keyword evidence="3" id="KW-0378">Hydrolase</keyword>
<keyword evidence="7" id="KW-0812">Transmembrane</keyword>
<evidence type="ECO:0000256" key="7">
    <source>
        <dbReference type="SAM" id="Phobius"/>
    </source>
</evidence>
<keyword evidence="7" id="KW-0472">Membrane</keyword>
<keyword evidence="4" id="KW-0862">Zinc</keyword>
<name>A0A6G7VLN0_9RHOB</name>
<dbReference type="GO" id="GO:0003723">
    <property type="term" value="F:RNA binding"/>
    <property type="evidence" value="ECO:0007669"/>
    <property type="project" value="UniProtKB-KW"/>
</dbReference>
<dbReference type="Pfam" id="PF17770">
    <property type="entry name" value="RNase_J_C"/>
    <property type="match status" value="1"/>
</dbReference>
<dbReference type="Gene3D" id="3.40.50.10710">
    <property type="entry name" value="Metallo-hydrolase/oxidoreductase"/>
    <property type="match status" value="1"/>
</dbReference>
<dbReference type="InterPro" id="IPR055132">
    <property type="entry name" value="RNase_J_b_CASP"/>
</dbReference>
<keyword evidence="10" id="KW-1185">Reference proteome</keyword>
<dbReference type="InterPro" id="IPR001587">
    <property type="entry name" value="RNase_J_CS"/>
</dbReference>
<dbReference type="InterPro" id="IPR001279">
    <property type="entry name" value="Metallo-B-lactamas"/>
</dbReference>
<dbReference type="PANTHER" id="PTHR43694:SF1">
    <property type="entry name" value="RIBONUCLEASE J"/>
    <property type="match status" value="1"/>
</dbReference>
<dbReference type="GO" id="GO:0046872">
    <property type="term" value="F:metal ion binding"/>
    <property type="evidence" value="ECO:0007669"/>
    <property type="project" value="UniProtKB-KW"/>
</dbReference>
<keyword evidence="1" id="KW-0540">Nuclease</keyword>
<dbReference type="PROSITE" id="PS01292">
    <property type="entry name" value="UPF0036"/>
    <property type="match status" value="1"/>
</dbReference>
<accession>A0A6G7VLN0</accession>
<dbReference type="EMBL" id="CP049811">
    <property type="protein sequence ID" value="QIK40776.1"/>
    <property type="molecule type" value="Genomic_DNA"/>
</dbReference>
<evidence type="ECO:0000256" key="4">
    <source>
        <dbReference type="ARBA" id="ARBA00022833"/>
    </source>
</evidence>
<evidence type="ECO:0000256" key="2">
    <source>
        <dbReference type="ARBA" id="ARBA00022723"/>
    </source>
</evidence>
<gene>
    <name evidence="9" type="ORF">G8E03_08355</name>
</gene>
<dbReference type="Pfam" id="PF07521">
    <property type="entry name" value="RMMBL"/>
    <property type="match status" value="1"/>
</dbReference>
<dbReference type="KEGG" id="mon:G8E03_08355"/>
<protein>
    <submittedName>
        <fullName evidence="9">Ribonuclease J</fullName>
    </submittedName>
</protein>
<evidence type="ECO:0000313" key="9">
    <source>
        <dbReference type="EMBL" id="QIK40776.1"/>
    </source>
</evidence>
<dbReference type="PANTHER" id="PTHR43694">
    <property type="entry name" value="RIBONUCLEASE J"/>
    <property type="match status" value="1"/>
</dbReference>
<evidence type="ECO:0000256" key="3">
    <source>
        <dbReference type="ARBA" id="ARBA00022801"/>
    </source>
</evidence>
<dbReference type="AlphaFoldDB" id="A0A6G7VLN0"/>
<dbReference type="CDD" id="cd07714">
    <property type="entry name" value="RNaseJ_MBL-fold"/>
    <property type="match status" value="1"/>
</dbReference>
<dbReference type="Gene3D" id="3.10.20.580">
    <property type="match status" value="1"/>
</dbReference>
<proteinExistence type="predicted"/>
<dbReference type="Pfam" id="PF22505">
    <property type="entry name" value="RNase_J_b_CASP"/>
    <property type="match status" value="1"/>
</dbReference>
<feature type="domain" description="Metallo-beta-lactamase" evidence="8">
    <location>
        <begin position="19"/>
        <end position="219"/>
    </location>
</feature>
<dbReference type="Gene3D" id="3.60.15.10">
    <property type="entry name" value="Ribonuclease Z/Hydroxyacylglutathione hydrolase-like"/>
    <property type="match status" value="1"/>
</dbReference>
<evidence type="ECO:0000256" key="1">
    <source>
        <dbReference type="ARBA" id="ARBA00022722"/>
    </source>
</evidence>
<evidence type="ECO:0000256" key="5">
    <source>
        <dbReference type="ARBA" id="ARBA00022839"/>
    </source>
</evidence>
<keyword evidence="7" id="KW-1133">Transmembrane helix</keyword>
<keyword evidence="5" id="KW-0269">Exonuclease</keyword>
<dbReference type="Pfam" id="PF00753">
    <property type="entry name" value="Lactamase_B"/>
    <property type="match status" value="1"/>
</dbReference>
<evidence type="ECO:0000313" key="10">
    <source>
        <dbReference type="Proteomes" id="UP000500791"/>
    </source>
</evidence>